<feature type="domain" description="Endonuclease/exonuclease/phosphatase" evidence="1">
    <location>
        <begin position="4"/>
        <end position="243"/>
    </location>
</feature>
<sequence length="253" mass="26658">MRLASFNALHGLRPGDDAADPSRWPDVVAALDADVLALQEVDRAQPRSGGVDMTAVAADALGATDARFVPTLLGRPGRWRDARDPGADGPAHGIALLSRHPVTEWRTVALPQRAGRTWVRGAGRLLPRPHRDRPRHALVAVVDSPVGAVTVVATHLTYLRGQNVAQLRHLVAATADLPRPLVLLGDLNVGPSTATGITGWTALVTAPTYPSHGPTVQIDHALVDGPLRAVTPGRAVDTGLSDHRALVVDVTQA</sequence>
<dbReference type="RefSeq" id="WP_013883641.1">
    <property type="nucleotide sequence ID" value="NC_015671.1"/>
</dbReference>
<evidence type="ECO:0000313" key="3">
    <source>
        <dbReference type="Proteomes" id="UP000000485"/>
    </source>
</evidence>
<proteinExistence type="predicted"/>
<dbReference type="PANTHER" id="PTHR14859:SF15">
    <property type="entry name" value="ENDONUCLEASE_EXONUCLEASE_PHOSPHATASE DOMAIN-CONTAINING PROTEIN"/>
    <property type="match status" value="1"/>
</dbReference>
<organism evidence="2 3">
    <name type="scientific">Cellulomonas gilvus (strain ATCC 13127 / NRRL B-14078)</name>
    <name type="common">Cellvibrio gilvus</name>
    <dbReference type="NCBI Taxonomy" id="593907"/>
    <lineage>
        <taxon>Bacteria</taxon>
        <taxon>Bacillati</taxon>
        <taxon>Actinomycetota</taxon>
        <taxon>Actinomycetes</taxon>
        <taxon>Micrococcales</taxon>
        <taxon>Cellulomonadaceae</taxon>
        <taxon>Cellulomonas</taxon>
    </lineage>
</organism>
<dbReference type="Gene3D" id="3.60.10.10">
    <property type="entry name" value="Endonuclease/exonuclease/phosphatase"/>
    <property type="match status" value="1"/>
</dbReference>
<name>F8A519_CELGA</name>
<gene>
    <name evidence="2" type="ordered locus">Celgi_1611</name>
</gene>
<dbReference type="InterPro" id="IPR005135">
    <property type="entry name" value="Endo/exonuclease/phosphatase"/>
</dbReference>
<dbReference type="EMBL" id="CP002665">
    <property type="protein sequence ID" value="AEI12122.1"/>
    <property type="molecule type" value="Genomic_DNA"/>
</dbReference>
<protein>
    <submittedName>
        <fullName evidence="2">Endonuclease/exonuclease/phosphatase</fullName>
    </submittedName>
</protein>
<reference evidence="3" key="1">
    <citation type="submission" date="2011-04" db="EMBL/GenBank/DDBJ databases">
        <title>Complete sequence of Cellvibrio gilvus ATCC 13127.</title>
        <authorList>
            <person name="Lucas S."/>
            <person name="Han J."/>
            <person name="Lapidus A."/>
            <person name="Cheng J.-F."/>
            <person name="Goodwin L."/>
            <person name="Pitluck S."/>
            <person name="Peters L."/>
            <person name="Munk A."/>
            <person name="Detter J.C."/>
            <person name="Han C."/>
            <person name="Tapia R."/>
            <person name="Land M."/>
            <person name="Hauser L."/>
            <person name="Kyrpides N."/>
            <person name="Ivanova N."/>
            <person name="Ovchinnikova G."/>
            <person name="Pagani I."/>
            <person name="Mead D."/>
            <person name="Brumm P."/>
            <person name="Woyke T."/>
        </authorList>
    </citation>
    <scope>NUCLEOTIDE SEQUENCE [LARGE SCALE GENOMIC DNA]</scope>
    <source>
        <strain evidence="3">ATCC 13127 / NRRL B-14078</strain>
    </source>
</reference>
<keyword evidence="2" id="KW-0540">Nuclease</keyword>
<dbReference type="InterPro" id="IPR051916">
    <property type="entry name" value="GPI-anchor_lipid_remodeler"/>
</dbReference>
<dbReference type="GO" id="GO:0016020">
    <property type="term" value="C:membrane"/>
    <property type="evidence" value="ECO:0007669"/>
    <property type="project" value="GOC"/>
</dbReference>
<evidence type="ECO:0000313" key="2">
    <source>
        <dbReference type="EMBL" id="AEI12122.1"/>
    </source>
</evidence>
<accession>F8A519</accession>
<keyword evidence="2" id="KW-0255">Endonuclease</keyword>
<dbReference type="OrthoDB" id="155529at2"/>
<dbReference type="STRING" id="593907.Celgi_1611"/>
<keyword evidence="3" id="KW-1185">Reference proteome</keyword>
<dbReference type="KEGG" id="cga:Celgi_1611"/>
<dbReference type="AlphaFoldDB" id="F8A519"/>
<dbReference type="PANTHER" id="PTHR14859">
    <property type="entry name" value="CALCOFLUOR WHITE HYPERSENSITIVE PROTEIN PRECURSOR"/>
    <property type="match status" value="1"/>
</dbReference>
<keyword evidence="2" id="KW-0378">Hydrolase</keyword>
<dbReference type="InterPro" id="IPR036691">
    <property type="entry name" value="Endo/exonu/phosph_ase_sf"/>
</dbReference>
<dbReference type="HOGENOM" id="CLU_060500_2_0_11"/>
<dbReference type="GO" id="GO:0006506">
    <property type="term" value="P:GPI anchor biosynthetic process"/>
    <property type="evidence" value="ECO:0007669"/>
    <property type="project" value="TreeGrafter"/>
</dbReference>
<keyword evidence="2" id="KW-0269">Exonuclease</keyword>
<dbReference type="GO" id="GO:0004527">
    <property type="term" value="F:exonuclease activity"/>
    <property type="evidence" value="ECO:0007669"/>
    <property type="project" value="UniProtKB-KW"/>
</dbReference>
<evidence type="ECO:0000259" key="1">
    <source>
        <dbReference type="Pfam" id="PF03372"/>
    </source>
</evidence>
<dbReference type="Pfam" id="PF03372">
    <property type="entry name" value="Exo_endo_phos"/>
    <property type="match status" value="1"/>
</dbReference>
<dbReference type="GO" id="GO:0004519">
    <property type="term" value="F:endonuclease activity"/>
    <property type="evidence" value="ECO:0007669"/>
    <property type="project" value="UniProtKB-KW"/>
</dbReference>
<dbReference type="Proteomes" id="UP000000485">
    <property type="component" value="Chromosome"/>
</dbReference>
<dbReference type="eggNOG" id="COG3568">
    <property type="taxonomic scope" value="Bacteria"/>
</dbReference>
<dbReference type="SUPFAM" id="SSF56219">
    <property type="entry name" value="DNase I-like"/>
    <property type="match status" value="1"/>
</dbReference>